<keyword evidence="2" id="KW-1003">Cell membrane</keyword>
<dbReference type="PANTHER" id="PTHR33908:SF11">
    <property type="entry name" value="MEMBRANE PROTEIN"/>
    <property type="match status" value="1"/>
</dbReference>
<keyword evidence="5 8" id="KW-0812">Transmembrane</keyword>
<evidence type="ECO:0000256" key="6">
    <source>
        <dbReference type="ARBA" id="ARBA00022989"/>
    </source>
</evidence>
<dbReference type="Proteomes" id="UP000664779">
    <property type="component" value="Unassembled WGS sequence"/>
</dbReference>
<evidence type="ECO:0000256" key="2">
    <source>
        <dbReference type="ARBA" id="ARBA00022475"/>
    </source>
</evidence>
<keyword evidence="6 8" id="KW-1133">Transmembrane helix</keyword>
<feature type="domain" description="Glycosyltransferase RgtA/B/C/D-like" evidence="9">
    <location>
        <begin position="66"/>
        <end position="227"/>
    </location>
</feature>
<reference evidence="10" key="1">
    <citation type="submission" date="2021-03" db="EMBL/GenBank/DDBJ databases">
        <title>Roseibium sp. CAU 1637 isolated from Incheon.</title>
        <authorList>
            <person name="Kim W."/>
        </authorList>
    </citation>
    <scope>NUCLEOTIDE SEQUENCE</scope>
    <source>
        <strain evidence="10">CAU 1637</strain>
    </source>
</reference>
<dbReference type="AlphaFoldDB" id="A0A939EL56"/>
<comment type="caution">
    <text evidence="10">The sequence shown here is derived from an EMBL/GenBank/DDBJ whole genome shotgun (WGS) entry which is preliminary data.</text>
</comment>
<evidence type="ECO:0000256" key="8">
    <source>
        <dbReference type="SAM" id="Phobius"/>
    </source>
</evidence>
<proteinExistence type="predicted"/>
<evidence type="ECO:0000313" key="10">
    <source>
        <dbReference type="EMBL" id="MBO0344710.1"/>
    </source>
</evidence>
<feature type="transmembrane region" description="Helical" evidence="8">
    <location>
        <begin position="186"/>
        <end position="201"/>
    </location>
</feature>
<evidence type="ECO:0000259" key="9">
    <source>
        <dbReference type="Pfam" id="PF13231"/>
    </source>
</evidence>
<feature type="transmembrane region" description="Helical" evidence="8">
    <location>
        <begin position="20"/>
        <end position="40"/>
    </location>
</feature>
<dbReference type="Pfam" id="PF13231">
    <property type="entry name" value="PMT_2"/>
    <property type="match status" value="1"/>
</dbReference>
<name>A0A939EL56_9HYPH</name>
<feature type="transmembrane region" description="Helical" evidence="8">
    <location>
        <begin position="165"/>
        <end position="180"/>
    </location>
</feature>
<feature type="transmembrane region" description="Helical" evidence="8">
    <location>
        <begin position="260"/>
        <end position="283"/>
    </location>
</feature>
<feature type="transmembrane region" description="Helical" evidence="8">
    <location>
        <begin position="368"/>
        <end position="389"/>
    </location>
</feature>
<evidence type="ECO:0000256" key="3">
    <source>
        <dbReference type="ARBA" id="ARBA00022676"/>
    </source>
</evidence>
<protein>
    <submittedName>
        <fullName evidence="10">Glycosyltransferase family 39 protein</fullName>
    </submittedName>
</protein>
<evidence type="ECO:0000256" key="5">
    <source>
        <dbReference type="ARBA" id="ARBA00022692"/>
    </source>
</evidence>
<feature type="transmembrane region" description="Helical" evidence="8">
    <location>
        <begin position="85"/>
        <end position="107"/>
    </location>
</feature>
<sequence length="535" mass="58440">MNASPQHFATRARPAYATPLGVWLVVVAWGGAHLLLRALASPVLGTDDMFENVLVQTLQPGYVLRQPPLYEWLLWSVQQLTGPTIWSFLLLKYGLISLSALFLFLLARRTLGDARLAALCTFSYSLFFQFGWNLHEGVTHTVILVTACSATALTFVWALERDKRVAYAAFGLAVGAGLLAKHSFPLFLLGLLLAAISLAEFRRRLRPAYLLLSLTVAVVVYAPYLYWMVSGGQTLIASAADTMGVTGQQVSHLLRASKGLGFLGVSLVGFSVPLLPAVVLVFWRRYRQIFRPTEADGQVRAPLGGVARLLGRTVLVVIGLTAVLIVISGATYVKERHMHPLLLLLPIVLFADLQRFDWRGAFGPSCRRFAAVILAVVAIAFIARVPGLLAPDRISCGGKCRQMKPYADLQKPLAAMGAEDGILIGTDDYTAGNLRVLFPKAVVRDSEWAASLWAPVPKSGERTCLLVWEEGETSPETSAEERFSEVFGHLDVGAQGEGGPALYLTGAWPHLLKPRGWRTTWWGVKRLPPQAALCS</sequence>
<keyword evidence="3" id="KW-0328">Glycosyltransferase</keyword>
<feature type="transmembrane region" description="Helical" evidence="8">
    <location>
        <begin position="208"/>
        <end position="227"/>
    </location>
</feature>
<dbReference type="PANTHER" id="PTHR33908">
    <property type="entry name" value="MANNOSYLTRANSFERASE YKCB-RELATED"/>
    <property type="match status" value="1"/>
</dbReference>
<comment type="subcellular location">
    <subcellularLocation>
        <location evidence="1">Cell membrane</location>
        <topology evidence="1">Multi-pass membrane protein</topology>
    </subcellularLocation>
</comment>
<dbReference type="InterPro" id="IPR038731">
    <property type="entry name" value="RgtA/B/C-like"/>
</dbReference>
<evidence type="ECO:0000256" key="7">
    <source>
        <dbReference type="ARBA" id="ARBA00023136"/>
    </source>
</evidence>
<feature type="transmembrane region" description="Helical" evidence="8">
    <location>
        <begin position="138"/>
        <end position="158"/>
    </location>
</feature>
<keyword evidence="11" id="KW-1185">Reference proteome</keyword>
<evidence type="ECO:0000256" key="4">
    <source>
        <dbReference type="ARBA" id="ARBA00022679"/>
    </source>
</evidence>
<dbReference type="EMBL" id="JAFLNF010000002">
    <property type="protein sequence ID" value="MBO0344710.1"/>
    <property type="molecule type" value="Genomic_DNA"/>
</dbReference>
<dbReference type="InterPro" id="IPR050297">
    <property type="entry name" value="LipidA_mod_glycosyltrf_83"/>
</dbReference>
<dbReference type="GO" id="GO:0005886">
    <property type="term" value="C:plasma membrane"/>
    <property type="evidence" value="ECO:0007669"/>
    <property type="project" value="UniProtKB-SubCell"/>
</dbReference>
<feature type="transmembrane region" description="Helical" evidence="8">
    <location>
        <begin position="309"/>
        <end position="332"/>
    </location>
</feature>
<dbReference type="RefSeq" id="WP_206938853.1">
    <property type="nucleotide sequence ID" value="NZ_JAFLNF010000002.1"/>
</dbReference>
<evidence type="ECO:0000256" key="1">
    <source>
        <dbReference type="ARBA" id="ARBA00004651"/>
    </source>
</evidence>
<dbReference type="GO" id="GO:0016763">
    <property type="term" value="F:pentosyltransferase activity"/>
    <property type="evidence" value="ECO:0007669"/>
    <property type="project" value="TreeGrafter"/>
</dbReference>
<keyword evidence="4" id="KW-0808">Transferase</keyword>
<dbReference type="GO" id="GO:0009103">
    <property type="term" value="P:lipopolysaccharide biosynthetic process"/>
    <property type="evidence" value="ECO:0007669"/>
    <property type="project" value="UniProtKB-ARBA"/>
</dbReference>
<accession>A0A939EL56</accession>
<feature type="transmembrane region" description="Helical" evidence="8">
    <location>
        <begin position="114"/>
        <end position="132"/>
    </location>
</feature>
<keyword evidence="7 8" id="KW-0472">Membrane</keyword>
<gene>
    <name evidence="10" type="ORF">J0X15_05730</name>
</gene>
<evidence type="ECO:0000313" key="11">
    <source>
        <dbReference type="Proteomes" id="UP000664779"/>
    </source>
</evidence>
<organism evidence="10 11">
    <name type="scientific">Roseibium limicola</name>
    <dbReference type="NCBI Taxonomy" id="2816037"/>
    <lineage>
        <taxon>Bacteria</taxon>
        <taxon>Pseudomonadati</taxon>
        <taxon>Pseudomonadota</taxon>
        <taxon>Alphaproteobacteria</taxon>
        <taxon>Hyphomicrobiales</taxon>
        <taxon>Stappiaceae</taxon>
        <taxon>Roseibium</taxon>
    </lineage>
</organism>